<gene>
    <name evidence="1" type="ORF">KQX54_008825</name>
</gene>
<dbReference type="Proteomes" id="UP000826195">
    <property type="component" value="Unassembled WGS sequence"/>
</dbReference>
<protein>
    <submittedName>
        <fullName evidence="1">Uncharacterized protein</fullName>
    </submittedName>
</protein>
<dbReference type="AlphaFoldDB" id="A0AAV7I202"/>
<sequence length="205" mass="23154">MPEGGSDAGKGVPLIIARKHSCILNDAEWSKLLVHLQVTTVTIGEEFQSIPAKKPKLESDQLLRVLTKKFLEKRNGWQTRNCFGILPNSKSVANFPSLPSTPSLTPLMSSMVCSAVYPSRLIALQNLLRETSTFCFLSILNDYMIGDSSQFDNVSLSVNLILMIITGQQTLIYIDMYQNLFETFRFSFAYTLFRRITLLTLKRAY</sequence>
<name>A0AAV7I202_COTGL</name>
<accession>A0AAV7I202</accession>
<proteinExistence type="predicted"/>
<organism evidence="1 2">
    <name type="scientific">Cotesia glomerata</name>
    <name type="common">Lepidopteran parasitic wasp</name>
    <name type="synonym">Apanteles glomeratus</name>
    <dbReference type="NCBI Taxonomy" id="32391"/>
    <lineage>
        <taxon>Eukaryota</taxon>
        <taxon>Metazoa</taxon>
        <taxon>Ecdysozoa</taxon>
        <taxon>Arthropoda</taxon>
        <taxon>Hexapoda</taxon>
        <taxon>Insecta</taxon>
        <taxon>Pterygota</taxon>
        <taxon>Neoptera</taxon>
        <taxon>Endopterygota</taxon>
        <taxon>Hymenoptera</taxon>
        <taxon>Apocrita</taxon>
        <taxon>Ichneumonoidea</taxon>
        <taxon>Braconidae</taxon>
        <taxon>Microgastrinae</taxon>
        <taxon>Cotesia</taxon>
    </lineage>
</organism>
<reference evidence="1 2" key="1">
    <citation type="journal article" date="2021" name="J. Hered.">
        <title>A chromosome-level genome assembly of the parasitoid wasp, Cotesia glomerata (Hymenoptera: Braconidae).</title>
        <authorList>
            <person name="Pinto B.J."/>
            <person name="Weis J.J."/>
            <person name="Gamble T."/>
            <person name="Ode P.J."/>
            <person name="Paul R."/>
            <person name="Zaspel J.M."/>
        </authorList>
    </citation>
    <scope>NUCLEOTIDE SEQUENCE [LARGE SCALE GENOMIC DNA]</scope>
    <source>
        <strain evidence="1">CgM1</strain>
    </source>
</reference>
<evidence type="ECO:0000313" key="2">
    <source>
        <dbReference type="Proteomes" id="UP000826195"/>
    </source>
</evidence>
<dbReference type="EMBL" id="JAHXZJ010002609">
    <property type="protein sequence ID" value="KAH0539839.1"/>
    <property type="molecule type" value="Genomic_DNA"/>
</dbReference>
<comment type="caution">
    <text evidence="1">The sequence shown here is derived from an EMBL/GenBank/DDBJ whole genome shotgun (WGS) entry which is preliminary data.</text>
</comment>
<evidence type="ECO:0000313" key="1">
    <source>
        <dbReference type="EMBL" id="KAH0539839.1"/>
    </source>
</evidence>
<keyword evidence="2" id="KW-1185">Reference proteome</keyword>